<protein>
    <recommendedName>
        <fullName evidence="7 14">Phosphoglycerate kinase</fullName>
        <ecNumber evidence="6 14">2.7.2.3</ecNumber>
    </recommendedName>
</protein>
<feature type="binding site" evidence="14">
    <location>
        <position position="118"/>
    </location>
    <ligand>
        <name>substrate</name>
    </ligand>
</feature>
<evidence type="ECO:0000256" key="15">
    <source>
        <dbReference type="PIRSR" id="PIRSR000724-1"/>
    </source>
</evidence>
<feature type="binding site" evidence="14 15">
    <location>
        <begin position="21"/>
        <end position="23"/>
    </location>
    <ligand>
        <name>substrate</name>
    </ligand>
</feature>
<keyword evidence="9 14" id="KW-0808">Transferase</keyword>
<evidence type="ECO:0000256" key="2">
    <source>
        <dbReference type="ARBA" id="ARBA00004496"/>
    </source>
</evidence>
<keyword evidence="19" id="KW-1185">Reference proteome</keyword>
<feature type="binding site" evidence="14 16">
    <location>
        <position position="323"/>
    </location>
    <ligand>
        <name>ATP</name>
        <dbReference type="ChEBI" id="CHEBI:30616"/>
    </ligand>
</feature>
<feature type="binding site" evidence="14">
    <location>
        <position position="151"/>
    </location>
    <ligand>
        <name>substrate</name>
    </ligand>
</feature>
<dbReference type="CDD" id="cd00318">
    <property type="entry name" value="Phosphoglycerate_kinase"/>
    <property type="match status" value="1"/>
</dbReference>
<feature type="binding site" evidence="15">
    <location>
        <position position="151"/>
    </location>
    <ligand>
        <name>(2R)-3-phosphoglycerate</name>
        <dbReference type="ChEBI" id="CHEBI:58272"/>
    </ligand>
</feature>
<dbReference type="PANTHER" id="PTHR11406">
    <property type="entry name" value="PHOSPHOGLYCERATE KINASE"/>
    <property type="match status" value="1"/>
</dbReference>
<dbReference type="InterPro" id="IPR036043">
    <property type="entry name" value="Phosphoglycerate_kinase_sf"/>
</dbReference>
<organism evidence="18 19">
    <name type="scientific">Cohnella lupini</name>
    <dbReference type="NCBI Taxonomy" id="1294267"/>
    <lineage>
        <taxon>Bacteria</taxon>
        <taxon>Bacillati</taxon>
        <taxon>Bacillota</taxon>
        <taxon>Bacilli</taxon>
        <taxon>Bacillales</taxon>
        <taxon>Paenibacillaceae</taxon>
        <taxon>Cohnella</taxon>
    </lineage>
</organism>
<keyword evidence="11 14" id="KW-0418">Kinase</keyword>
<reference evidence="18 19" key="1">
    <citation type="submission" date="2018-07" db="EMBL/GenBank/DDBJ databases">
        <title>Genomic Encyclopedia of Type Strains, Phase III (KMG-III): the genomes of soil and plant-associated and newly described type strains.</title>
        <authorList>
            <person name="Whitman W."/>
        </authorList>
    </citation>
    <scope>NUCLEOTIDE SEQUENCE [LARGE SCALE GENOMIC DNA]</scope>
    <source>
        <strain evidence="18 19">CECT 8236</strain>
    </source>
</reference>
<evidence type="ECO:0000256" key="5">
    <source>
        <dbReference type="ARBA" id="ARBA00011245"/>
    </source>
</evidence>
<dbReference type="HAMAP" id="MF_00145">
    <property type="entry name" value="Phosphoglyc_kinase"/>
    <property type="match status" value="1"/>
</dbReference>
<dbReference type="InterPro" id="IPR001576">
    <property type="entry name" value="Phosphoglycerate_kinase"/>
</dbReference>
<dbReference type="FunFam" id="3.40.50.1260:FF:000002">
    <property type="entry name" value="Phosphoglycerate kinase"/>
    <property type="match status" value="1"/>
</dbReference>
<feature type="binding site" evidence="14 16">
    <location>
        <begin position="349"/>
        <end position="352"/>
    </location>
    <ligand>
        <name>ATP</name>
        <dbReference type="ChEBI" id="CHEBI:30616"/>
    </ligand>
</feature>
<evidence type="ECO:0000256" key="10">
    <source>
        <dbReference type="ARBA" id="ARBA00022741"/>
    </source>
</evidence>
<evidence type="ECO:0000256" key="11">
    <source>
        <dbReference type="ARBA" id="ARBA00022777"/>
    </source>
</evidence>
<evidence type="ECO:0000256" key="14">
    <source>
        <dbReference type="HAMAP-Rule" id="MF_00145"/>
    </source>
</evidence>
<dbReference type="PRINTS" id="PR00477">
    <property type="entry name" value="PHGLYCKINASE"/>
</dbReference>
<keyword evidence="8 14" id="KW-0963">Cytoplasm</keyword>
<evidence type="ECO:0000313" key="19">
    <source>
        <dbReference type="Proteomes" id="UP000256869"/>
    </source>
</evidence>
<dbReference type="FunFam" id="3.40.50.1260:FF:000001">
    <property type="entry name" value="Phosphoglycerate kinase"/>
    <property type="match status" value="1"/>
</dbReference>
<comment type="similarity">
    <text evidence="4 14 17">Belongs to the phosphoglycerate kinase family.</text>
</comment>
<evidence type="ECO:0000256" key="4">
    <source>
        <dbReference type="ARBA" id="ARBA00008982"/>
    </source>
</evidence>
<gene>
    <name evidence="14" type="primary">pgk</name>
    <name evidence="18" type="ORF">DFP95_11858</name>
</gene>
<evidence type="ECO:0000256" key="3">
    <source>
        <dbReference type="ARBA" id="ARBA00004838"/>
    </source>
</evidence>
<comment type="caution">
    <text evidence="18">The sequence shown here is derived from an EMBL/GenBank/DDBJ whole genome shotgun (WGS) entry which is preliminary data.</text>
</comment>
<evidence type="ECO:0000256" key="16">
    <source>
        <dbReference type="PIRSR" id="PIRSR000724-2"/>
    </source>
</evidence>
<evidence type="ECO:0000313" key="18">
    <source>
        <dbReference type="EMBL" id="RED55322.1"/>
    </source>
</evidence>
<dbReference type="InterPro" id="IPR015824">
    <property type="entry name" value="Phosphoglycerate_kinase_N"/>
</dbReference>
<dbReference type="GO" id="GO:0005524">
    <property type="term" value="F:ATP binding"/>
    <property type="evidence" value="ECO:0007669"/>
    <property type="project" value="UniProtKB-KW"/>
</dbReference>
<keyword evidence="10 14" id="KW-0547">Nucleotide-binding</keyword>
<accession>A0A3D9I0L9</accession>
<dbReference type="Gene3D" id="3.40.50.1260">
    <property type="entry name" value="Phosphoglycerate kinase, N-terminal domain"/>
    <property type="match status" value="2"/>
</dbReference>
<dbReference type="OrthoDB" id="9808460at2"/>
<evidence type="ECO:0000256" key="8">
    <source>
        <dbReference type="ARBA" id="ARBA00022490"/>
    </source>
</evidence>
<dbReference type="Pfam" id="PF00162">
    <property type="entry name" value="PGK"/>
    <property type="match status" value="1"/>
</dbReference>
<dbReference type="PROSITE" id="PS00111">
    <property type="entry name" value="PGLYCERATE_KINASE"/>
    <property type="match status" value="1"/>
</dbReference>
<evidence type="ECO:0000256" key="12">
    <source>
        <dbReference type="ARBA" id="ARBA00022840"/>
    </source>
</evidence>
<evidence type="ECO:0000256" key="7">
    <source>
        <dbReference type="ARBA" id="ARBA00016471"/>
    </source>
</evidence>
<dbReference type="GO" id="GO:0043531">
    <property type="term" value="F:ADP binding"/>
    <property type="evidence" value="ECO:0007669"/>
    <property type="project" value="TreeGrafter"/>
</dbReference>
<comment type="subcellular location">
    <subcellularLocation>
        <location evidence="2 14">Cytoplasm</location>
    </subcellularLocation>
</comment>
<feature type="binding site" evidence="15">
    <location>
        <position position="118"/>
    </location>
    <ligand>
        <name>(2R)-3-phosphoglycerate</name>
        <dbReference type="ChEBI" id="CHEBI:58272"/>
    </ligand>
</feature>
<dbReference type="UniPathway" id="UPA00109">
    <property type="reaction ID" value="UER00185"/>
</dbReference>
<dbReference type="AlphaFoldDB" id="A0A3D9I0L9"/>
<dbReference type="EMBL" id="QRDY01000018">
    <property type="protein sequence ID" value="RED55322.1"/>
    <property type="molecule type" value="Genomic_DNA"/>
</dbReference>
<dbReference type="GO" id="GO:0006094">
    <property type="term" value="P:gluconeogenesis"/>
    <property type="evidence" value="ECO:0007669"/>
    <property type="project" value="TreeGrafter"/>
</dbReference>
<keyword evidence="12 14" id="KW-0067">ATP-binding</keyword>
<dbReference type="PANTHER" id="PTHR11406:SF23">
    <property type="entry name" value="PHOSPHOGLYCERATE KINASE 1, CHLOROPLASTIC-RELATED"/>
    <property type="match status" value="1"/>
</dbReference>
<sequence>MNKKSVRDVDVAGKKVFVRVDFNVPLENGAITDDTRIRETLPTIKFLIEKGAKVILASHLGRPKGEVVEELRLTPVAARLSDLLGKQVNKADEVVGASVQAKVDALKDGDVLLLENVRFHPGEESNDAELSKAFAALADLFVNDAFGAAHRAHASTEGIAHHIPAVSGLLMEKELDVLGKALHNPERPFTAIVGGSKVKDKIDVISKMIEIADNIIIGGGLSYTFLKAQGKEIGKSLLDNTKLEQSLGFIEKAKQLGKNFYLPVDIVVADGFSASANTQIVDTDSIPADWEGIDIGPKTREIYADVIKNSKLVVWNGPMGVFEIEPFSHGTRAVAQACATTDAYTVIGGGDSAAAAEKFKLADKMNHISTGGGASLEFMEGKVLPGVVALNDK</sequence>
<comment type="catalytic activity">
    <reaction evidence="1 14 17">
        <text>(2R)-3-phosphoglycerate + ATP = (2R)-3-phospho-glyceroyl phosphate + ADP</text>
        <dbReference type="Rhea" id="RHEA:14801"/>
        <dbReference type="ChEBI" id="CHEBI:30616"/>
        <dbReference type="ChEBI" id="CHEBI:57604"/>
        <dbReference type="ChEBI" id="CHEBI:58272"/>
        <dbReference type="ChEBI" id="CHEBI:456216"/>
        <dbReference type="EC" id="2.7.2.3"/>
    </reaction>
</comment>
<dbReference type="SUPFAM" id="SSF53748">
    <property type="entry name" value="Phosphoglycerate kinase"/>
    <property type="match status" value="1"/>
</dbReference>
<dbReference type="GO" id="GO:0006096">
    <property type="term" value="P:glycolytic process"/>
    <property type="evidence" value="ECO:0007669"/>
    <property type="project" value="UniProtKB-UniRule"/>
</dbReference>
<dbReference type="PIRSF" id="PIRSF000724">
    <property type="entry name" value="Pgk"/>
    <property type="match status" value="1"/>
</dbReference>
<dbReference type="GO" id="GO:0005829">
    <property type="term" value="C:cytosol"/>
    <property type="evidence" value="ECO:0007669"/>
    <property type="project" value="TreeGrafter"/>
</dbReference>
<proteinExistence type="inferred from homology"/>
<evidence type="ECO:0000256" key="13">
    <source>
        <dbReference type="ARBA" id="ARBA00023152"/>
    </source>
</evidence>
<feature type="binding site" evidence="14">
    <location>
        <position position="292"/>
    </location>
    <ligand>
        <name>ATP</name>
        <dbReference type="ChEBI" id="CHEBI:30616"/>
    </ligand>
</feature>
<evidence type="ECO:0000256" key="9">
    <source>
        <dbReference type="ARBA" id="ARBA00022679"/>
    </source>
</evidence>
<evidence type="ECO:0000256" key="17">
    <source>
        <dbReference type="RuleBase" id="RU000532"/>
    </source>
</evidence>
<comment type="subunit">
    <text evidence="5 14">Monomer.</text>
</comment>
<dbReference type="InterPro" id="IPR015911">
    <property type="entry name" value="Phosphoglycerate_kinase_CS"/>
</dbReference>
<dbReference type="RefSeq" id="WP_115994894.1">
    <property type="nucleotide sequence ID" value="NZ_QRDY01000018.1"/>
</dbReference>
<evidence type="ECO:0000256" key="1">
    <source>
        <dbReference type="ARBA" id="ARBA00000642"/>
    </source>
</evidence>
<keyword evidence="13 14" id="KW-0324">Glycolysis</keyword>
<feature type="binding site" evidence="15">
    <location>
        <position position="36"/>
    </location>
    <ligand>
        <name>(2R)-3-phosphoglycerate</name>
        <dbReference type="ChEBI" id="CHEBI:58272"/>
    </ligand>
</feature>
<feature type="binding site" evidence="14 15">
    <location>
        <begin position="59"/>
        <end position="62"/>
    </location>
    <ligand>
        <name>substrate</name>
    </ligand>
</feature>
<feature type="binding site" evidence="14">
    <location>
        <position position="36"/>
    </location>
    <ligand>
        <name>substrate</name>
    </ligand>
</feature>
<name>A0A3D9I0L9_9BACL</name>
<dbReference type="Proteomes" id="UP000256869">
    <property type="component" value="Unassembled WGS sequence"/>
</dbReference>
<feature type="binding site" evidence="14 16">
    <location>
        <position position="201"/>
    </location>
    <ligand>
        <name>ATP</name>
        <dbReference type="ChEBI" id="CHEBI:30616"/>
    </ligand>
</feature>
<dbReference type="GO" id="GO:0004618">
    <property type="term" value="F:phosphoglycerate kinase activity"/>
    <property type="evidence" value="ECO:0007669"/>
    <property type="project" value="UniProtKB-UniRule"/>
</dbReference>
<comment type="pathway">
    <text evidence="3 14">Carbohydrate degradation; glycolysis; pyruvate from D-glyceraldehyde 3-phosphate: step 2/5.</text>
</comment>
<dbReference type="EC" id="2.7.2.3" evidence="6 14"/>
<evidence type="ECO:0000256" key="6">
    <source>
        <dbReference type="ARBA" id="ARBA00013061"/>
    </source>
</evidence>